<organism evidence="2 3">
    <name type="scientific">Methanolobus profundi</name>
    <dbReference type="NCBI Taxonomy" id="487685"/>
    <lineage>
        <taxon>Archaea</taxon>
        <taxon>Methanobacteriati</taxon>
        <taxon>Methanobacteriota</taxon>
        <taxon>Stenosarchaea group</taxon>
        <taxon>Methanomicrobia</taxon>
        <taxon>Methanosarcinales</taxon>
        <taxon>Methanosarcinaceae</taxon>
        <taxon>Methanolobus</taxon>
    </lineage>
</organism>
<reference evidence="3" key="1">
    <citation type="submission" date="2016-10" db="EMBL/GenBank/DDBJ databases">
        <authorList>
            <person name="Varghese N."/>
            <person name="Submissions S."/>
        </authorList>
    </citation>
    <scope>NUCLEOTIDE SEQUENCE [LARGE SCALE GENOMIC DNA]</scope>
    <source>
        <strain evidence="3">Mob M</strain>
    </source>
</reference>
<dbReference type="Proteomes" id="UP000198535">
    <property type="component" value="Unassembled WGS sequence"/>
</dbReference>
<feature type="transmembrane region" description="Helical" evidence="1">
    <location>
        <begin position="6"/>
        <end position="25"/>
    </location>
</feature>
<dbReference type="STRING" id="487685.SAMN04488696_2010"/>
<proteinExistence type="predicted"/>
<protein>
    <submittedName>
        <fullName evidence="2">Uncharacterized protein</fullName>
    </submittedName>
</protein>
<feature type="transmembrane region" description="Helical" evidence="1">
    <location>
        <begin position="112"/>
        <end position="138"/>
    </location>
</feature>
<accession>A0A1I4SU24</accession>
<dbReference type="RefSeq" id="WP_143072339.1">
    <property type="nucleotide sequence ID" value="NZ_FOUJ01000004.1"/>
</dbReference>
<evidence type="ECO:0000256" key="1">
    <source>
        <dbReference type="SAM" id="Phobius"/>
    </source>
</evidence>
<feature type="transmembrane region" description="Helical" evidence="1">
    <location>
        <begin position="46"/>
        <end position="64"/>
    </location>
</feature>
<keyword evidence="3" id="KW-1185">Reference proteome</keyword>
<evidence type="ECO:0000313" key="3">
    <source>
        <dbReference type="Proteomes" id="UP000198535"/>
    </source>
</evidence>
<sequence length="210" mass="23834">MLLPADFSSFILVLALIGFLVKDAFYLPRRLFFHELYDIKDSTEKVFSNVAVVVLIVCVLWYSFMNSIATNPEPFNIFASSVDGLVQNLTYSGALTTEEVGSMNKAVIQGSISLSFISILYLISFIAIFSIGFVWEVVNKSAVCLTLKGEKRLYKRIVFESSDLIYLQKHQNLAEWEALKKEDITSIESTIADSLFQKSLSRVYHRIMKK</sequence>
<keyword evidence="1" id="KW-0812">Transmembrane</keyword>
<keyword evidence="1" id="KW-1133">Transmembrane helix</keyword>
<name>A0A1I4SU24_9EURY</name>
<gene>
    <name evidence="2" type="ORF">SAMN04488696_2010</name>
</gene>
<keyword evidence="1" id="KW-0472">Membrane</keyword>
<dbReference type="AlphaFoldDB" id="A0A1I4SU24"/>
<evidence type="ECO:0000313" key="2">
    <source>
        <dbReference type="EMBL" id="SFM67879.1"/>
    </source>
</evidence>
<dbReference type="EMBL" id="FOUJ01000004">
    <property type="protein sequence ID" value="SFM67879.1"/>
    <property type="molecule type" value="Genomic_DNA"/>
</dbReference>